<feature type="region of interest" description="Disordered" evidence="1">
    <location>
        <begin position="301"/>
        <end position="334"/>
    </location>
</feature>
<keyword evidence="2" id="KW-0812">Transmembrane</keyword>
<dbReference type="InterPro" id="IPR039561">
    <property type="entry name" value="Peptidase_M15C"/>
</dbReference>
<dbReference type="GeneID" id="82202361"/>
<dbReference type="Gene3D" id="3.30.1380.10">
    <property type="match status" value="1"/>
</dbReference>
<feature type="transmembrane region" description="Helical" evidence="2">
    <location>
        <begin position="15"/>
        <end position="34"/>
    </location>
</feature>
<protein>
    <recommendedName>
        <fullName evidence="3">Peptidase M15C domain-containing protein</fullName>
    </recommendedName>
</protein>
<dbReference type="AlphaFoldDB" id="A0A1U7NHC5"/>
<dbReference type="SUPFAM" id="SSF55166">
    <property type="entry name" value="Hedgehog/DD-peptidase"/>
    <property type="match status" value="1"/>
</dbReference>
<comment type="caution">
    <text evidence="4">The sequence shown here is derived from an EMBL/GenBank/DDBJ whole genome shotgun (WGS) entry which is preliminary data.</text>
</comment>
<dbReference type="Proteomes" id="UP000186341">
    <property type="component" value="Unassembled WGS sequence"/>
</dbReference>
<dbReference type="OrthoDB" id="9799970at2"/>
<evidence type="ECO:0000259" key="3">
    <source>
        <dbReference type="Pfam" id="PF13539"/>
    </source>
</evidence>
<feature type="compositionally biased region" description="Low complexity" evidence="1">
    <location>
        <begin position="302"/>
        <end position="312"/>
    </location>
</feature>
<dbReference type="GO" id="GO:0008233">
    <property type="term" value="F:peptidase activity"/>
    <property type="evidence" value="ECO:0007669"/>
    <property type="project" value="InterPro"/>
</dbReference>
<keyword evidence="2" id="KW-1133">Transmembrane helix</keyword>
<sequence>MSARKSKKRLRTDRLIILGVLFVCMCGFVLYGSYRLYRVVFPVKEVPEAVVPEKKDVTSENRTADHTRQIEEIKNANALDTVNVTGLSDEELRSLFYSSELTPEQLSSMTGRTWSDDQDFVKPEDLRYIRVLYQNFDNQSTVGEIIMNKDLAAEIEDIFFDLYKHEYQIERMILPDAYGGDDNQSMSNNNTSGFSLRLSDGVSLWPHEHALGLSVDLNPLMNPFVVSTADNYSVSPESAQTYADRTNIRPHMIDHNDYAYQLFTSHGFTWGGDWNERTDYQHFEKGYTPPETLPEDVQKVIDSTTDDQSQSQEDQEEGEALPEEETAANEDAAE</sequence>
<evidence type="ECO:0000256" key="1">
    <source>
        <dbReference type="SAM" id="MobiDB-lite"/>
    </source>
</evidence>
<feature type="domain" description="Peptidase M15C" evidence="3">
    <location>
        <begin position="208"/>
        <end position="285"/>
    </location>
</feature>
<evidence type="ECO:0000313" key="4">
    <source>
        <dbReference type="EMBL" id="OLU41034.1"/>
    </source>
</evidence>
<dbReference type="RefSeq" id="WP_075818546.1">
    <property type="nucleotide sequence ID" value="NZ_CAPNHH010000024.1"/>
</dbReference>
<dbReference type="InterPro" id="IPR009045">
    <property type="entry name" value="Zn_M74/Hedgehog-like"/>
</dbReference>
<keyword evidence="2" id="KW-0472">Membrane</keyword>
<dbReference type="EMBL" id="MPJW01000092">
    <property type="protein sequence ID" value="OLU41034.1"/>
    <property type="molecule type" value="Genomic_DNA"/>
</dbReference>
<accession>A0A1U7NHC5</accession>
<feature type="compositionally biased region" description="Acidic residues" evidence="1">
    <location>
        <begin position="313"/>
        <end position="334"/>
    </location>
</feature>
<reference evidence="4 5" key="1">
    <citation type="submission" date="2016-11" db="EMBL/GenBank/DDBJ databases">
        <title>Description of two novel members of the family Erysipelotrichaceae: Ileibacterium lipovorans gen. nov., sp. nov. and Dubosiella newyorkensis, gen. nov., sp. nov.</title>
        <authorList>
            <person name="Cox L.M."/>
            <person name="Sohn J."/>
            <person name="Tyrrell K.L."/>
            <person name="Citron D.M."/>
            <person name="Lawson P.A."/>
            <person name="Patel N.B."/>
            <person name="Iizumi T."/>
            <person name="Perez-Perez G.I."/>
            <person name="Goldstein E.J."/>
            <person name="Blaser M.J."/>
        </authorList>
    </citation>
    <scope>NUCLEOTIDE SEQUENCE [LARGE SCALE GENOMIC DNA]</scope>
    <source>
        <strain evidence="4 5">NYU-BL-A3</strain>
    </source>
</reference>
<evidence type="ECO:0000313" key="5">
    <source>
        <dbReference type="Proteomes" id="UP000186341"/>
    </source>
</evidence>
<evidence type="ECO:0000256" key="2">
    <source>
        <dbReference type="SAM" id="Phobius"/>
    </source>
</evidence>
<gene>
    <name evidence="4" type="ORF">BO222_03910</name>
</gene>
<organism evidence="4 5">
    <name type="scientific">Ileibacterium valens</name>
    <dbReference type="NCBI Taxonomy" id="1862668"/>
    <lineage>
        <taxon>Bacteria</taxon>
        <taxon>Bacillati</taxon>
        <taxon>Bacillota</taxon>
        <taxon>Erysipelotrichia</taxon>
        <taxon>Erysipelotrichales</taxon>
        <taxon>Erysipelotrichaceae</taxon>
        <taxon>Ileibacterium</taxon>
    </lineage>
</organism>
<proteinExistence type="predicted"/>
<keyword evidence="5" id="KW-1185">Reference proteome</keyword>
<name>A0A1U7NHC5_9FIRM</name>
<dbReference type="Pfam" id="PF13539">
    <property type="entry name" value="Peptidase_M15_4"/>
    <property type="match status" value="1"/>
</dbReference>